<gene>
    <name evidence="4" type="ORF">SAMN04489716_2842</name>
</gene>
<dbReference type="CDD" id="cd14014">
    <property type="entry name" value="STKc_PknB_like"/>
    <property type="match status" value="1"/>
</dbReference>
<sequence>MQAATTDELYRTARTSVQRRWNDDRTTTIRKVLSGPGAARRAAQEKALLERLAGVAGVSQTTDEPVGVDTVAMVDVGGVTLRARPMPLAVEPAITLMTQLIEIVAEVHRRGVVHKDINPDNILIDRSGRPVLIDFDIASTFAQEQPGFVHENEIAGTLPYLAPEQTGRTGRLVDQRADLYGLGTTMYELLTGRPPFGSADRDPLELLHDHLARVPARPDQVEPAVPAVLADVVMRLLAKEPDQRYQSADGVLHDLRRIRDGDLSAFPLGERDFPQRIAPPSRLVGRETEIAALHTAFDECLVGRARGVLVSGAPGVGKTALIDELRTVATVGGGWLVSGKFDQYRRDTGADAMWQALGGIARFLLAEPEQTLSTVRADLLRALGVNAGILAAQLPQFQALLDVEPEHSLADPAKTQPRLVQTALELLRVVAHPAQPVVIVVDDLQWAGAPTIDLIDALLLDAGLRGVLLVGAYRQAEVDQTHPLAAMFSRWENSTLAPRQLRLENLRPVDQCVLVGDILRLEPQQAQRLAVEIDTRAHGNPFDTVELINALRTDGILLCDEHGWHWDPAELRGHVRDGDVLDVLTARIDRLPATTGELLTIMACLGGEVGLRVLVAAAARPGTDVEADLQPALEDGLLVMSREDETLRFRHDRIQQAAFARGAAALHLPVARRLLAEPGLAGLAAEQYLAADAAFEDGAERARVALLYWEAAGGARLSSNQVLRERYLRAAQSLVDATDTETLADLVAEHHAVLYTLGRLDEADDAFAWLSRHRPEPLANADSVCLQIASLTIRLRPHDAVTLGLTALRGLGLGLPTPERLDAEIDDGIDGLYRWLAGSTVEEEMRRPEPTDPLLRAQARIFNRTIPPAFFSGQIPVMAWMVGRAAGMWAAHGPSAALVGPLAHIGFVIIPMRDDHAAANQALGRVLAVSEDRGWEPDTSQCRFLFALTCGHWVQPLEQSLRQARLAREGLIRAGEQLNAAFTFYVTAPNALDCTPTIEGFRTVIDDAISFASRTGNDHIATMLLPYRQIVRALCGQTESGLDDSSFRHTTYLTEMAPNPTAVGFHQIVRGVLGLITGDLALVADAIAGARKVEDYAEVNYVKVLSGLLLGIDCAERLRRSDSPSPGLLAELDRQRAWMSARAAQIPENTLHLAHLLDAERAWAVGDLAAAIAGYDAAREAVNQVERPWHRAVIAGRAAEFHTAHGAPLLALHLRAECWRTLTRWGATGVAARLAADWPAVADVDRTATASSSRADSLDLLAVVRAGQALSGETDLTRLRERVGDVLGALAGADRVLMAVPDETTGDWLLPDPGGVPISLAEAGARGLLPLAAVRYAQRTGEPLTIDDVTSHELCTRERYVDTHQRSSLLIVPIISHGTQRAMLVLENSLARGAFTVSRLEAVQLIAGQLTVAIDNALLYASLERKVAERTEALEHANHQLEVLTVTDALTGLFNRRHLEDSLETEWRRRLRSGLPLAIAMLDVDHFKRYNDEYGHQAGDECLRRVAATIGANIRSTDIAARYGGEEFCIVMADTDLDAAVVAAERVRFTVAALDIEHSGSLSGRVTVSIGVAAEVPRPDALPEFLLKAADTALYDAKNGGRDRVARH</sequence>
<feature type="domain" description="Protein kinase" evidence="2">
    <location>
        <begin position="1"/>
        <end position="256"/>
    </location>
</feature>
<name>A0A1H1YGE4_9ACTN</name>
<dbReference type="InterPro" id="IPR027417">
    <property type="entry name" value="P-loop_NTPase"/>
</dbReference>
<dbReference type="InterPro" id="IPR029016">
    <property type="entry name" value="GAF-like_dom_sf"/>
</dbReference>
<dbReference type="Proteomes" id="UP000198688">
    <property type="component" value="Chromosome I"/>
</dbReference>
<dbReference type="FunFam" id="3.30.70.270:FF:000001">
    <property type="entry name" value="Diguanylate cyclase domain protein"/>
    <property type="match status" value="1"/>
</dbReference>
<dbReference type="PROSITE" id="PS50011">
    <property type="entry name" value="PROTEIN_KINASE_DOM"/>
    <property type="match status" value="1"/>
</dbReference>
<dbReference type="SUPFAM" id="SSF52540">
    <property type="entry name" value="P-loop containing nucleoside triphosphate hydrolases"/>
    <property type="match status" value="1"/>
</dbReference>
<dbReference type="InterPro" id="IPR043128">
    <property type="entry name" value="Rev_trsase/Diguanyl_cyclase"/>
</dbReference>
<dbReference type="InterPro" id="IPR029787">
    <property type="entry name" value="Nucleotide_cyclase"/>
</dbReference>
<proteinExistence type="predicted"/>
<dbReference type="SMART" id="SM00065">
    <property type="entry name" value="GAF"/>
    <property type="match status" value="1"/>
</dbReference>
<dbReference type="EMBL" id="LT629758">
    <property type="protein sequence ID" value="SDT20464.1"/>
    <property type="molecule type" value="Genomic_DNA"/>
</dbReference>
<dbReference type="SMART" id="SM00220">
    <property type="entry name" value="S_TKc"/>
    <property type="match status" value="1"/>
</dbReference>
<dbReference type="SUPFAM" id="SSF56112">
    <property type="entry name" value="Protein kinase-like (PK-like)"/>
    <property type="match status" value="1"/>
</dbReference>
<dbReference type="InterPro" id="IPR053159">
    <property type="entry name" value="Hybrid_Histidine_Kinase"/>
</dbReference>
<dbReference type="Gene3D" id="3.30.450.40">
    <property type="match status" value="1"/>
</dbReference>
<accession>A0A1H1YGE4</accession>
<dbReference type="GO" id="GO:0016020">
    <property type="term" value="C:membrane"/>
    <property type="evidence" value="ECO:0007669"/>
    <property type="project" value="UniProtKB-SubCell"/>
</dbReference>
<dbReference type="CDD" id="cd01949">
    <property type="entry name" value="GGDEF"/>
    <property type="match status" value="1"/>
</dbReference>
<dbReference type="SUPFAM" id="SSF55781">
    <property type="entry name" value="GAF domain-like"/>
    <property type="match status" value="1"/>
</dbReference>
<dbReference type="Pfam" id="PF00990">
    <property type="entry name" value="GGDEF"/>
    <property type="match status" value="1"/>
</dbReference>
<dbReference type="OrthoDB" id="9772100at2"/>
<dbReference type="PANTHER" id="PTHR43642:SF1">
    <property type="entry name" value="HYBRID SIGNAL TRANSDUCTION HISTIDINE KINASE G"/>
    <property type="match status" value="1"/>
</dbReference>
<dbReference type="GO" id="GO:0005524">
    <property type="term" value="F:ATP binding"/>
    <property type="evidence" value="ECO:0007669"/>
    <property type="project" value="InterPro"/>
</dbReference>
<dbReference type="Pfam" id="PF00069">
    <property type="entry name" value="Pkinase"/>
    <property type="match status" value="1"/>
</dbReference>
<evidence type="ECO:0000259" key="2">
    <source>
        <dbReference type="PROSITE" id="PS50011"/>
    </source>
</evidence>
<evidence type="ECO:0000313" key="4">
    <source>
        <dbReference type="EMBL" id="SDT20464.1"/>
    </source>
</evidence>
<evidence type="ECO:0000259" key="3">
    <source>
        <dbReference type="PROSITE" id="PS50887"/>
    </source>
</evidence>
<dbReference type="Gene3D" id="3.30.70.270">
    <property type="match status" value="1"/>
</dbReference>
<dbReference type="InterPro" id="IPR011009">
    <property type="entry name" value="Kinase-like_dom_sf"/>
</dbReference>
<evidence type="ECO:0000313" key="5">
    <source>
        <dbReference type="Proteomes" id="UP000198688"/>
    </source>
</evidence>
<reference evidence="4 5" key="1">
    <citation type="submission" date="2016-10" db="EMBL/GenBank/DDBJ databases">
        <authorList>
            <person name="de Groot N.N."/>
        </authorList>
    </citation>
    <scope>NUCLEOTIDE SEQUENCE [LARGE SCALE GENOMIC DNA]</scope>
    <source>
        <strain evidence="4 5">DSM 43941</strain>
    </source>
</reference>
<dbReference type="PROSITE" id="PS50887">
    <property type="entry name" value="GGDEF"/>
    <property type="match status" value="1"/>
</dbReference>
<dbReference type="SUPFAM" id="SSF55073">
    <property type="entry name" value="Nucleotide cyclase"/>
    <property type="match status" value="1"/>
</dbReference>
<dbReference type="Pfam" id="PF01590">
    <property type="entry name" value="GAF"/>
    <property type="match status" value="1"/>
</dbReference>
<keyword evidence="5" id="KW-1185">Reference proteome</keyword>
<dbReference type="SMART" id="SM00267">
    <property type="entry name" value="GGDEF"/>
    <property type="match status" value="1"/>
</dbReference>
<dbReference type="STRING" id="113562.SAMN04489716_2842"/>
<dbReference type="NCBIfam" id="TIGR00254">
    <property type="entry name" value="GGDEF"/>
    <property type="match status" value="1"/>
</dbReference>
<dbReference type="Gene3D" id="1.10.510.10">
    <property type="entry name" value="Transferase(Phosphotransferase) domain 1"/>
    <property type="match status" value="1"/>
</dbReference>
<dbReference type="RefSeq" id="WP_092544943.1">
    <property type="nucleotide sequence ID" value="NZ_BOMJ01000001.1"/>
</dbReference>
<feature type="domain" description="GGDEF" evidence="3">
    <location>
        <begin position="1475"/>
        <end position="1608"/>
    </location>
</feature>
<evidence type="ECO:0000256" key="1">
    <source>
        <dbReference type="ARBA" id="ARBA00004167"/>
    </source>
</evidence>
<comment type="subcellular location">
    <subcellularLocation>
        <location evidence="1">Membrane</location>
        <topology evidence="1">Single-pass membrane protein</topology>
    </subcellularLocation>
</comment>
<dbReference type="InterPro" id="IPR000160">
    <property type="entry name" value="GGDEF_dom"/>
</dbReference>
<dbReference type="InterPro" id="IPR000719">
    <property type="entry name" value="Prot_kinase_dom"/>
</dbReference>
<protein>
    <submittedName>
        <fullName evidence="4">Diguanylate cyclase (GGDEF) domain-containing protein</fullName>
    </submittedName>
</protein>
<dbReference type="Pfam" id="PF13191">
    <property type="entry name" value="AAA_16"/>
    <property type="match status" value="1"/>
</dbReference>
<dbReference type="PANTHER" id="PTHR43642">
    <property type="entry name" value="HYBRID SIGNAL TRANSDUCTION HISTIDINE KINASE G"/>
    <property type="match status" value="1"/>
</dbReference>
<organism evidence="4 5">
    <name type="scientific">Actinoplanes derwentensis</name>
    <dbReference type="NCBI Taxonomy" id="113562"/>
    <lineage>
        <taxon>Bacteria</taxon>
        <taxon>Bacillati</taxon>
        <taxon>Actinomycetota</taxon>
        <taxon>Actinomycetes</taxon>
        <taxon>Micromonosporales</taxon>
        <taxon>Micromonosporaceae</taxon>
        <taxon>Actinoplanes</taxon>
    </lineage>
</organism>
<dbReference type="GO" id="GO:0004672">
    <property type="term" value="F:protein kinase activity"/>
    <property type="evidence" value="ECO:0007669"/>
    <property type="project" value="InterPro"/>
</dbReference>
<dbReference type="InterPro" id="IPR003018">
    <property type="entry name" value="GAF"/>
</dbReference>
<dbReference type="Gene3D" id="3.40.50.300">
    <property type="entry name" value="P-loop containing nucleotide triphosphate hydrolases"/>
    <property type="match status" value="1"/>
</dbReference>
<dbReference type="InterPro" id="IPR041664">
    <property type="entry name" value="AAA_16"/>
</dbReference>